<sequence length="359" mass="39714">EQSLDCYVDDLLITGESDEAIYYVVEQLKGAVKLKVTADLDRDGQITFLGRLLTRDHSSDSLYGTMSDSYYEEIYKSFFGSSKVTPSPMLPNLKELYDKEDACLQNSLCQQSALRYLKHVQGFKQVVNPTGEDTLRLDCYVDASWGSEKNVDRKSISGGCIMIGGFCLKAWSRLQQAVALSSAESELYGLVEGAKEALSIRRAVSHVFGWSVLPTPTIYCDSEAAVAISKADGLRKVRHIDLRACFIQDQLRQKQLFVFGEAVLTSACTPETPSTDVAVWRNTGAATTVVWLKTRDQQFRAYPAAAQSSAVPWLEPTEDLILYTMFGDEVGLLTIKAKTAKASLRNAYTGTSFLESTSF</sequence>
<name>A0A1Q9C900_SYMMI</name>
<dbReference type="OrthoDB" id="113257at2759"/>
<reference evidence="1 2" key="1">
    <citation type="submission" date="2016-02" db="EMBL/GenBank/DDBJ databases">
        <title>Genome analysis of coral dinoflagellate symbionts highlights evolutionary adaptations to a symbiotic lifestyle.</title>
        <authorList>
            <person name="Aranda M."/>
            <person name="Li Y."/>
            <person name="Liew Y.J."/>
            <person name="Baumgarten S."/>
            <person name="Simakov O."/>
            <person name="Wilson M."/>
            <person name="Piel J."/>
            <person name="Ashoor H."/>
            <person name="Bougouffa S."/>
            <person name="Bajic V.B."/>
            <person name="Ryu T."/>
            <person name="Ravasi T."/>
            <person name="Bayer T."/>
            <person name="Micklem G."/>
            <person name="Kim H."/>
            <person name="Bhak J."/>
            <person name="Lajeunesse T.C."/>
            <person name="Voolstra C.R."/>
        </authorList>
    </citation>
    <scope>NUCLEOTIDE SEQUENCE [LARGE SCALE GENOMIC DNA]</scope>
    <source>
        <strain evidence="1 2">CCMP2467</strain>
    </source>
</reference>
<dbReference type="EMBL" id="LSRX01001488">
    <property type="protein sequence ID" value="OLP79406.1"/>
    <property type="molecule type" value="Genomic_DNA"/>
</dbReference>
<organism evidence="1 2">
    <name type="scientific">Symbiodinium microadriaticum</name>
    <name type="common">Dinoflagellate</name>
    <name type="synonym">Zooxanthella microadriatica</name>
    <dbReference type="NCBI Taxonomy" id="2951"/>
    <lineage>
        <taxon>Eukaryota</taxon>
        <taxon>Sar</taxon>
        <taxon>Alveolata</taxon>
        <taxon>Dinophyceae</taxon>
        <taxon>Suessiales</taxon>
        <taxon>Symbiodiniaceae</taxon>
        <taxon>Symbiodinium</taxon>
    </lineage>
</organism>
<feature type="non-terminal residue" evidence="1">
    <location>
        <position position="1"/>
    </location>
</feature>
<gene>
    <name evidence="1" type="primary">GIP</name>
    <name evidence="1" type="ORF">AK812_SmicGene40304</name>
</gene>
<dbReference type="PANTHER" id="PTHR11439:SF440">
    <property type="entry name" value="INTEGRASE CATALYTIC DOMAIN-CONTAINING PROTEIN"/>
    <property type="match status" value="1"/>
</dbReference>
<proteinExistence type="predicted"/>
<evidence type="ECO:0000313" key="2">
    <source>
        <dbReference type="Proteomes" id="UP000186817"/>
    </source>
</evidence>
<accession>A0A1Q9C900</accession>
<dbReference type="CDD" id="cd09272">
    <property type="entry name" value="RNase_HI_RT_Ty1"/>
    <property type="match status" value="1"/>
</dbReference>
<evidence type="ECO:0000313" key="1">
    <source>
        <dbReference type="EMBL" id="OLP79406.1"/>
    </source>
</evidence>
<dbReference type="Proteomes" id="UP000186817">
    <property type="component" value="Unassembled WGS sequence"/>
</dbReference>
<protein>
    <submittedName>
        <fullName evidence="1">Copia protein</fullName>
    </submittedName>
</protein>
<keyword evidence="2" id="KW-1185">Reference proteome</keyword>
<dbReference type="AlphaFoldDB" id="A0A1Q9C900"/>
<dbReference type="PANTHER" id="PTHR11439">
    <property type="entry name" value="GAG-POL-RELATED RETROTRANSPOSON"/>
    <property type="match status" value="1"/>
</dbReference>
<comment type="caution">
    <text evidence="1">The sequence shown here is derived from an EMBL/GenBank/DDBJ whole genome shotgun (WGS) entry which is preliminary data.</text>
</comment>